<dbReference type="EMBL" id="CM017321">
    <property type="protein sequence ID" value="KAE7995289.1"/>
    <property type="molecule type" value="Genomic_DNA"/>
</dbReference>
<gene>
    <name evidence="1" type="ORF">FH972_000107</name>
</gene>
<dbReference type="OrthoDB" id="1855047at2759"/>
<reference evidence="1 2" key="1">
    <citation type="submission" date="2019-06" db="EMBL/GenBank/DDBJ databases">
        <title>A chromosomal-level reference genome of Carpinus fangiana (Coryloideae, Betulaceae).</title>
        <authorList>
            <person name="Yang X."/>
            <person name="Wang Z."/>
            <person name="Zhang L."/>
            <person name="Hao G."/>
            <person name="Liu J."/>
            <person name="Yang Y."/>
        </authorList>
    </citation>
    <scope>NUCLEOTIDE SEQUENCE [LARGE SCALE GENOMIC DNA]</scope>
    <source>
        <strain evidence="1">Cfa_2016G</strain>
        <tissue evidence="1">Leaf</tissue>
    </source>
</reference>
<name>A0A5N6Q9K5_9ROSI</name>
<dbReference type="AlphaFoldDB" id="A0A5N6Q9K5"/>
<dbReference type="Proteomes" id="UP000327013">
    <property type="component" value="Chromosome 1"/>
</dbReference>
<keyword evidence="2" id="KW-1185">Reference proteome</keyword>
<sequence length="121" mass="13436">MRSTAKENIWFEEIEEMMGYWKQQHEQAKLALVSMMLLMIWSAISPAQACQASGGECRVCIVEQLKFGCPSCVPVIRCMARCLWGGRSRSVCVKRCDCNGGGPKLSDCKKCLSRCKCSCAA</sequence>
<organism evidence="1 2">
    <name type="scientific">Carpinus fangiana</name>
    <dbReference type="NCBI Taxonomy" id="176857"/>
    <lineage>
        <taxon>Eukaryota</taxon>
        <taxon>Viridiplantae</taxon>
        <taxon>Streptophyta</taxon>
        <taxon>Embryophyta</taxon>
        <taxon>Tracheophyta</taxon>
        <taxon>Spermatophyta</taxon>
        <taxon>Magnoliopsida</taxon>
        <taxon>eudicotyledons</taxon>
        <taxon>Gunneridae</taxon>
        <taxon>Pentapetalae</taxon>
        <taxon>rosids</taxon>
        <taxon>fabids</taxon>
        <taxon>Fagales</taxon>
        <taxon>Betulaceae</taxon>
        <taxon>Carpinus</taxon>
    </lineage>
</organism>
<proteinExistence type="predicted"/>
<evidence type="ECO:0000313" key="1">
    <source>
        <dbReference type="EMBL" id="KAE7995289.1"/>
    </source>
</evidence>
<accession>A0A5N6Q9K5</accession>
<evidence type="ECO:0000313" key="2">
    <source>
        <dbReference type="Proteomes" id="UP000327013"/>
    </source>
</evidence>
<protein>
    <submittedName>
        <fullName evidence="1">Uncharacterized protein</fullName>
    </submittedName>
</protein>